<evidence type="ECO:0000256" key="1">
    <source>
        <dbReference type="SAM" id="MobiDB-lite"/>
    </source>
</evidence>
<evidence type="ECO:0008006" key="4">
    <source>
        <dbReference type="Google" id="ProtNLM"/>
    </source>
</evidence>
<reference evidence="2 3" key="1">
    <citation type="journal article" date="2024" name="bioRxiv">
        <title>Comparative genomics of Cryptococcus and Kwoniella reveals pathogenesis evolution and contrasting karyotype dynamics via intercentromeric recombination or chromosome fusion.</title>
        <authorList>
            <person name="Coelho M.A."/>
            <person name="David-Palma M."/>
            <person name="Shea T."/>
            <person name="Bowers K."/>
            <person name="McGinley-Smith S."/>
            <person name="Mohammad A.W."/>
            <person name="Gnirke A."/>
            <person name="Yurkov A.M."/>
            <person name="Nowrousian M."/>
            <person name="Sun S."/>
            <person name="Cuomo C.A."/>
            <person name="Heitman J."/>
        </authorList>
    </citation>
    <scope>NUCLEOTIDE SEQUENCE [LARGE SCALE GENOMIC DNA]</scope>
    <source>
        <strain evidence="2 3">CBS 13917</strain>
    </source>
</reference>
<dbReference type="EMBL" id="JBCAWK010000003">
    <property type="protein sequence ID" value="KAK8864513.1"/>
    <property type="molecule type" value="Genomic_DNA"/>
</dbReference>
<keyword evidence="3" id="KW-1185">Reference proteome</keyword>
<gene>
    <name evidence="2" type="ORF">IAR55_001763</name>
</gene>
<organism evidence="2 3">
    <name type="scientific">Kwoniella newhampshirensis</name>
    <dbReference type="NCBI Taxonomy" id="1651941"/>
    <lineage>
        <taxon>Eukaryota</taxon>
        <taxon>Fungi</taxon>
        <taxon>Dikarya</taxon>
        <taxon>Basidiomycota</taxon>
        <taxon>Agaricomycotina</taxon>
        <taxon>Tremellomycetes</taxon>
        <taxon>Tremellales</taxon>
        <taxon>Cryptococcaceae</taxon>
        <taxon>Kwoniella</taxon>
    </lineage>
</organism>
<dbReference type="CDD" id="cd05162">
    <property type="entry name" value="PWWP"/>
    <property type="match status" value="1"/>
</dbReference>
<accession>A0AAW0Z2Y4</accession>
<name>A0AAW0Z2Y4_9TREE</name>
<sequence>MPKRKCSPCDGPARPIPLNSFDAALDLLVCDTFTRLSLLTSKFEACAGVKLNDGVVKARWEEAIKRYAVMKSMDELCCSTKRALNRDPDQGSGMDQDSVADGPNGGGDDRRDGNGRPLPPTCHPGAIVTHSLNADEEREWRRWNPKIGDIVLVDTADYGFWPGKVIDKKTFFQGRTVPRGNHFFPVRIYNENVPPIITIKSRLIPLNLRSTPPLLASPALLSAYHHAANPTTFDMMASARESLAAHNRTHPGVGEDEDRMKVKVEKEAWNKQVNWVMNERRLEKLRATTEERERRLREVAKSSSTCVLEGEGGRAEDGDSKCDEEISEMLGCPKKRRMTTPEASGRHSAGGCSDLTSSIFGPMTPTGGTSTPQRTSSPSLASFIRPALSTPQRPNSPRRMTRSDKRRNGIYTGMGEHSPRANRMGTYTPPRILPSGDETAPTSHINGNVNGGSPAPTLSKFDFVSPLGPVKMGQLSDINMPTSLGKIGRSGSLEVVREEEGEGDEDGWTVVHKKKGGSGRRRAGSEPLAEKGMALEVVGNACDEEDMEL</sequence>
<dbReference type="RefSeq" id="XP_066804809.1">
    <property type="nucleotide sequence ID" value="XM_066944886.1"/>
</dbReference>
<feature type="compositionally biased region" description="Low complexity" evidence="1">
    <location>
        <begin position="361"/>
        <end position="372"/>
    </location>
</feature>
<evidence type="ECO:0000313" key="3">
    <source>
        <dbReference type="Proteomes" id="UP001388673"/>
    </source>
</evidence>
<dbReference type="Proteomes" id="UP001388673">
    <property type="component" value="Unassembled WGS sequence"/>
</dbReference>
<feature type="region of interest" description="Disordered" evidence="1">
    <location>
        <begin position="499"/>
        <end position="528"/>
    </location>
</feature>
<feature type="region of interest" description="Disordered" evidence="1">
    <location>
        <begin position="85"/>
        <end position="126"/>
    </location>
</feature>
<dbReference type="KEGG" id="kne:92179022"/>
<comment type="caution">
    <text evidence="2">The sequence shown here is derived from an EMBL/GenBank/DDBJ whole genome shotgun (WGS) entry which is preliminary data.</text>
</comment>
<evidence type="ECO:0000313" key="2">
    <source>
        <dbReference type="EMBL" id="KAK8864513.1"/>
    </source>
</evidence>
<feature type="region of interest" description="Disordered" evidence="1">
    <location>
        <begin position="336"/>
        <end position="424"/>
    </location>
</feature>
<proteinExistence type="predicted"/>
<dbReference type="GeneID" id="92179022"/>
<protein>
    <recommendedName>
        <fullName evidence="4">PWWP domain-containing protein</fullName>
    </recommendedName>
</protein>
<dbReference type="AlphaFoldDB" id="A0AAW0Z2Y4"/>
<feature type="compositionally biased region" description="Basic residues" evidence="1">
    <location>
        <begin position="511"/>
        <end position="522"/>
    </location>
</feature>